<organism evidence="1">
    <name type="scientific">marine sediment metagenome</name>
    <dbReference type="NCBI Taxonomy" id="412755"/>
    <lineage>
        <taxon>unclassified sequences</taxon>
        <taxon>metagenomes</taxon>
        <taxon>ecological metagenomes</taxon>
    </lineage>
</organism>
<accession>A0A0F9SW90</accession>
<proteinExistence type="predicted"/>
<dbReference type="AlphaFoldDB" id="A0A0F9SW90"/>
<gene>
    <name evidence="1" type="ORF">LCGC14_0467500</name>
</gene>
<sequence length="54" mass="6244">MSYFGHGTVKEDILIGLREVEERYGYTPAQMIALVIRVLQYYSDDISMDKENGQ</sequence>
<protein>
    <submittedName>
        <fullName evidence="1">Uncharacterized protein</fullName>
    </submittedName>
</protein>
<reference evidence="1" key="1">
    <citation type="journal article" date="2015" name="Nature">
        <title>Complex archaea that bridge the gap between prokaryotes and eukaryotes.</title>
        <authorList>
            <person name="Spang A."/>
            <person name="Saw J.H."/>
            <person name="Jorgensen S.L."/>
            <person name="Zaremba-Niedzwiedzka K."/>
            <person name="Martijn J."/>
            <person name="Lind A.E."/>
            <person name="van Eijk R."/>
            <person name="Schleper C."/>
            <person name="Guy L."/>
            <person name="Ettema T.J."/>
        </authorList>
    </citation>
    <scope>NUCLEOTIDE SEQUENCE</scope>
</reference>
<evidence type="ECO:0000313" key="1">
    <source>
        <dbReference type="EMBL" id="KKN66882.1"/>
    </source>
</evidence>
<dbReference type="EMBL" id="LAZR01000488">
    <property type="protein sequence ID" value="KKN66882.1"/>
    <property type="molecule type" value="Genomic_DNA"/>
</dbReference>
<comment type="caution">
    <text evidence="1">The sequence shown here is derived from an EMBL/GenBank/DDBJ whole genome shotgun (WGS) entry which is preliminary data.</text>
</comment>
<name>A0A0F9SW90_9ZZZZ</name>